<sequence length="765" mass="85404">MKKVSIVSILCLSIIMIFGSLISNDMKAAGPKVEYLGKIQYGAYIVGKFKVNGEIAFCLDHVKQTPPTGAPYANGNAYKNEQIRAILYYGYGGPGNEIGNGDTALVATTIALDSIMNNNHSTGRESIPGYKKLMAHAKAKDAPSTSIGFNKKEVTSKVAGNLQKSETIVFKADPKNSIKLNVPKDVTLHKSNKKYTSSSVTIKGGESFYLTAPLDYGKQLNFKNIKPSLGKYQSILFTSSNSKYQRLGSGLLLDPEPVESLSIKFEKRQRNIKVVHKEKFEGEILETATETKNIGTNYSYAPKDKIVKGGKTYVPVKKDKKTGTLGTKDITLVFEYVLQRKVTVLHKDNRDKSLIKEDVYTKKQGDKYTYSPLTNLKKGKYTYRAVSKKVSGTVGKKNITVTLYYDVPLIETSLEKLQVYTAAADKGLPVKLALSKTNVYKNNTPGMTTAKIDVSLYEGKTKLDSKTYTAQSLPKSINFLVDPKTLKVNKNKDYTVKLEGFNKNDFDISIGSTLTTKGYTSSEEKISVNMKDLVKKKGSISRVIMTEVTPTTKMRSYFETANFSGDLLKKRKTGYGLEQNLIFAYENMLNKSDDHISFDFKVPSQLLDTYLNYKINKGLAAFPMDVAASKKSQQVDKMIQEMTFQFPHVNVERETGSLFTDQQVASKDKRIKHALRDGGNRFYTPIWAELGDYDVSYVSNQIGVNKVTIEIKDNLNLYASMYAHMDSDTLDQDEILLTPINADDPFPTGIPKGWTKEDINWLRSE</sequence>
<dbReference type="Pfam" id="PF20610">
    <property type="entry name" value="TED_2"/>
    <property type="match status" value="1"/>
</dbReference>
<dbReference type="Gene3D" id="3.10.20.320">
    <property type="entry name" value="Putative peptidoglycan bound protein (lpxtg motif)"/>
    <property type="match status" value="1"/>
</dbReference>
<gene>
    <name evidence="2" type="primary">p48</name>
    <name evidence="2" type="ORF">SBRMV_048</name>
</gene>
<name>A0A9Q9PBP2_BACPU</name>
<protein>
    <recommendedName>
        <fullName evidence="1">Thioester domain-containing protein</fullName>
    </recommendedName>
</protein>
<keyword evidence="2" id="KW-0614">Plasmid</keyword>
<organism evidence="2">
    <name type="scientific">Bacillus pumilus</name>
    <name type="common">Bacillus mesentericus</name>
    <dbReference type="NCBI Taxonomy" id="1408"/>
    <lineage>
        <taxon>Bacteria</taxon>
        <taxon>Bacillati</taxon>
        <taxon>Bacillota</taxon>
        <taxon>Bacilli</taxon>
        <taxon>Bacillales</taxon>
        <taxon>Bacillaceae</taxon>
        <taxon>Bacillus</taxon>
    </lineage>
</organism>
<geneLocation type="plasmid" evidence="2">
    <name>p576</name>
</geneLocation>
<evidence type="ECO:0000313" key="2">
    <source>
        <dbReference type="EMBL" id="VCT93333.1"/>
    </source>
</evidence>
<proteinExistence type="predicted"/>
<dbReference type="EMBL" id="LR026976">
    <property type="protein sequence ID" value="VCT93333.1"/>
    <property type="molecule type" value="Genomic_DNA"/>
</dbReference>
<dbReference type="InterPro" id="IPR046751">
    <property type="entry name" value="TED_2"/>
</dbReference>
<dbReference type="AlphaFoldDB" id="A0A9Q9PBP2"/>
<accession>A0A9Q9PBP2</accession>
<reference evidence="2" key="1">
    <citation type="submission" date="2018-10" db="EMBL/GenBank/DDBJ databases">
        <authorList>
            <person name="Singh K. P."/>
            <person name="Ramachandran G."/>
            <person name="Val-Calvo J."/>
            <person name="Meijer J.J. W."/>
            <person name="Miguel-Arribas A."/>
            <person name="Gago Cordoba C."/>
        </authorList>
    </citation>
    <scope>NUCLEOTIDE SEQUENCE</scope>
    <source>
        <strain evidence="2">1</strain>
        <plasmid evidence="2">p576</plasmid>
    </source>
</reference>
<evidence type="ECO:0000259" key="1">
    <source>
        <dbReference type="Pfam" id="PF20610"/>
    </source>
</evidence>
<feature type="domain" description="Thioester" evidence="1">
    <location>
        <begin position="30"/>
        <end position="97"/>
    </location>
</feature>